<dbReference type="CDD" id="cd06131">
    <property type="entry name" value="DNA_pol_III_epsilon_Ecoli_like"/>
    <property type="match status" value="1"/>
</dbReference>
<keyword evidence="8 17" id="KW-0479">Metal-binding</keyword>
<evidence type="ECO:0000256" key="18">
    <source>
        <dbReference type="RuleBase" id="RU364087"/>
    </source>
</evidence>
<dbReference type="InterPro" id="IPR006054">
    <property type="entry name" value="DnaQ"/>
</dbReference>
<dbReference type="EMBL" id="PIPP01000001">
    <property type="protein sequence ID" value="RUO38104.1"/>
    <property type="molecule type" value="Genomic_DNA"/>
</dbReference>
<organism evidence="20 21">
    <name type="scientific">Aliidiomarina shirensis</name>
    <dbReference type="NCBI Taxonomy" id="1048642"/>
    <lineage>
        <taxon>Bacteria</taxon>
        <taxon>Pseudomonadati</taxon>
        <taxon>Pseudomonadota</taxon>
        <taxon>Gammaproteobacteria</taxon>
        <taxon>Alteromonadales</taxon>
        <taxon>Idiomarinaceae</taxon>
        <taxon>Aliidiomarina</taxon>
    </lineage>
</organism>
<reference evidence="21" key="1">
    <citation type="journal article" date="2018" name="Front. Microbiol.">
        <title>Genome-Based Analysis Reveals the Taxonomy and Diversity of the Family Idiomarinaceae.</title>
        <authorList>
            <person name="Liu Y."/>
            <person name="Lai Q."/>
            <person name="Shao Z."/>
        </authorList>
    </citation>
    <scope>NUCLEOTIDE SEQUENCE [LARGE SCALE GENOMIC DNA]</scope>
    <source>
        <strain evidence="21">AIS</strain>
    </source>
</reference>
<feature type="binding site" evidence="17">
    <location>
        <position position="174"/>
    </location>
    <ligand>
        <name>a divalent metal cation</name>
        <dbReference type="ChEBI" id="CHEBI:60240"/>
        <label>1</label>
        <note>catalytic</note>
    </ligand>
</feature>
<evidence type="ECO:0000256" key="2">
    <source>
        <dbReference type="ARBA" id="ARBA00012417"/>
    </source>
</evidence>
<keyword evidence="11 17" id="KW-0460">Magnesium</keyword>
<keyword evidence="4 18" id="KW-0808">Transferase</keyword>
<comment type="catalytic activity">
    <reaction evidence="14 18">
        <text>DNA(n) + a 2'-deoxyribonucleoside 5'-triphosphate = DNA(n+1) + diphosphate</text>
        <dbReference type="Rhea" id="RHEA:22508"/>
        <dbReference type="Rhea" id="RHEA-COMP:17339"/>
        <dbReference type="Rhea" id="RHEA-COMP:17340"/>
        <dbReference type="ChEBI" id="CHEBI:33019"/>
        <dbReference type="ChEBI" id="CHEBI:61560"/>
        <dbReference type="ChEBI" id="CHEBI:173112"/>
        <dbReference type="EC" id="2.7.7.7"/>
    </reaction>
</comment>
<dbReference type="AlphaFoldDB" id="A0A432WWF3"/>
<keyword evidence="9 18" id="KW-0378">Hydrolase</keyword>
<evidence type="ECO:0000313" key="21">
    <source>
        <dbReference type="Proteomes" id="UP000286934"/>
    </source>
</evidence>
<feature type="binding site" evidence="16">
    <location>
        <position position="25"/>
    </location>
    <ligand>
        <name>substrate</name>
    </ligand>
</feature>
<evidence type="ECO:0000256" key="13">
    <source>
        <dbReference type="ARBA" id="ARBA00023211"/>
    </source>
</evidence>
<evidence type="ECO:0000256" key="10">
    <source>
        <dbReference type="ARBA" id="ARBA00022839"/>
    </source>
</evidence>
<dbReference type="GO" id="GO:0005829">
    <property type="term" value="C:cytosol"/>
    <property type="evidence" value="ECO:0007669"/>
    <property type="project" value="TreeGrafter"/>
</dbReference>
<dbReference type="InterPro" id="IPR012337">
    <property type="entry name" value="RNaseH-like_sf"/>
</dbReference>
<keyword evidence="13 17" id="KW-0464">Manganese</keyword>
<dbReference type="GO" id="GO:0003887">
    <property type="term" value="F:DNA-directed DNA polymerase activity"/>
    <property type="evidence" value="ECO:0007669"/>
    <property type="project" value="UniProtKB-KW"/>
</dbReference>
<dbReference type="RefSeq" id="WP_126805330.1">
    <property type="nucleotide sequence ID" value="NZ_PIPP01000001.1"/>
</dbReference>
<dbReference type="PANTHER" id="PTHR30231:SF41">
    <property type="entry name" value="DNA POLYMERASE III SUBUNIT EPSILON"/>
    <property type="match status" value="1"/>
</dbReference>
<feature type="binding site" evidence="17">
    <location>
        <position position="25"/>
    </location>
    <ligand>
        <name>a divalent metal cation</name>
        <dbReference type="ChEBI" id="CHEBI:60240"/>
        <label>1</label>
        <note>catalytic</note>
    </ligand>
</feature>
<dbReference type="OrthoDB" id="9804290at2"/>
<name>A0A432WWF3_9GAMM</name>
<dbReference type="SUPFAM" id="SSF53098">
    <property type="entry name" value="Ribonuclease H-like"/>
    <property type="match status" value="1"/>
</dbReference>
<feature type="binding site" evidence="16">
    <location>
        <position position="174"/>
    </location>
    <ligand>
        <name>substrate</name>
    </ligand>
</feature>
<comment type="function">
    <text evidence="18">DNA polymerase III is a complex, multichain enzyme responsible for most of the replicative synthesis in bacteria. The epsilon subunit contain the editing function and is a proofreading 3'-5' exonuclease.</text>
</comment>
<dbReference type="InterPro" id="IPR013520">
    <property type="entry name" value="Ribonucl_H"/>
</dbReference>
<evidence type="ECO:0000256" key="9">
    <source>
        <dbReference type="ARBA" id="ARBA00022801"/>
    </source>
</evidence>
<evidence type="ECO:0000256" key="12">
    <source>
        <dbReference type="ARBA" id="ARBA00022932"/>
    </source>
</evidence>
<evidence type="ECO:0000256" key="8">
    <source>
        <dbReference type="ARBA" id="ARBA00022723"/>
    </source>
</evidence>
<evidence type="ECO:0000256" key="14">
    <source>
        <dbReference type="ARBA" id="ARBA00049244"/>
    </source>
</evidence>
<dbReference type="NCBIfam" id="NF004316">
    <property type="entry name" value="PRK05711.1"/>
    <property type="match status" value="1"/>
</dbReference>
<sequence length="256" mass="28804">MEHTDLRKDQEQLDTTKRQIVLDTETTGIDPAQGHRVIEIGCVEMIGRKLTGNHFHVYLNPERFVEEDAIRVHGITNEFLVDKPVFAQVVDDFLAFIKGSELVIHNAPFDVGFLNNELRLLGSQHGTVTDIASVFDTLSFARQQFPGQRNSLDALCKRFDVENGHRTLHGALLDAEILADVYLLMTGGQRKLFQPAQSQQTAEGREQEIRRLASDRAALKVISASADEQAAHENYLQEIQNESGKRLWELDETAAN</sequence>
<keyword evidence="5 18" id="KW-0548">Nucleotidyltransferase</keyword>
<feature type="active site" description="Proton acceptor" evidence="15">
    <location>
        <position position="169"/>
    </location>
</feature>
<comment type="caution">
    <text evidence="20">The sequence shown here is derived from an EMBL/GenBank/DDBJ whole genome shotgun (WGS) entry which is preliminary data.</text>
</comment>
<dbReference type="GO" id="GO:0046872">
    <property type="term" value="F:metal ion binding"/>
    <property type="evidence" value="ECO:0007669"/>
    <property type="project" value="UniProtKB-KW"/>
</dbReference>
<dbReference type="InterPro" id="IPR006309">
    <property type="entry name" value="DnaQ_proteo"/>
</dbReference>
<evidence type="ECO:0000259" key="19">
    <source>
        <dbReference type="SMART" id="SM00479"/>
    </source>
</evidence>
<feature type="binding site" evidence="16">
    <location>
        <position position="23"/>
    </location>
    <ligand>
        <name>substrate</name>
    </ligand>
</feature>
<dbReference type="NCBIfam" id="TIGR00573">
    <property type="entry name" value="dnaq"/>
    <property type="match status" value="1"/>
</dbReference>
<evidence type="ECO:0000256" key="16">
    <source>
        <dbReference type="PIRSR" id="PIRSR606309-2"/>
    </source>
</evidence>
<evidence type="ECO:0000256" key="17">
    <source>
        <dbReference type="PIRSR" id="PIRSR606309-3"/>
    </source>
</evidence>
<evidence type="ECO:0000256" key="1">
    <source>
        <dbReference type="ARBA" id="ARBA00001936"/>
    </source>
</evidence>
<dbReference type="GO" id="GO:0008408">
    <property type="term" value="F:3'-5' exonuclease activity"/>
    <property type="evidence" value="ECO:0007669"/>
    <property type="project" value="TreeGrafter"/>
</dbReference>
<keyword evidence="6 18" id="KW-0235">DNA replication</keyword>
<evidence type="ECO:0000256" key="11">
    <source>
        <dbReference type="ARBA" id="ARBA00022842"/>
    </source>
</evidence>
<evidence type="ECO:0000313" key="20">
    <source>
        <dbReference type="EMBL" id="RUO38104.1"/>
    </source>
</evidence>
<feature type="domain" description="Exonuclease" evidence="19">
    <location>
        <begin position="18"/>
        <end position="191"/>
    </location>
</feature>
<proteinExistence type="predicted"/>
<comment type="cofactor">
    <cofactor evidence="1 18">
        <name>Mn(2+)</name>
        <dbReference type="ChEBI" id="CHEBI:29035"/>
    </cofactor>
</comment>
<keyword evidence="10 18" id="KW-0269">Exonuclease</keyword>
<comment type="subunit">
    <text evidence="18">DNA polymerase III contains a core (composed of alpha, epsilon and theta chains) that associates with a tau subunit. This core dimerizes to form the POLIII' complex. PolIII' associates with the gamma complex (composed of gamma, delta, delta', psi and chi chains) and with the beta chain to form the complete DNA polymerase III complex.</text>
</comment>
<accession>A0A432WWF3</accession>
<evidence type="ECO:0000256" key="3">
    <source>
        <dbReference type="ARBA" id="ARBA00020352"/>
    </source>
</evidence>
<evidence type="ECO:0000256" key="4">
    <source>
        <dbReference type="ARBA" id="ARBA00022679"/>
    </source>
</evidence>
<dbReference type="EC" id="2.7.7.7" evidence="2 18"/>
<evidence type="ECO:0000256" key="15">
    <source>
        <dbReference type="PIRSR" id="PIRSR606309-1"/>
    </source>
</evidence>
<comment type="cofactor">
    <cofactor evidence="17">
        <name>Mg(2+)</name>
        <dbReference type="ChEBI" id="CHEBI:18420"/>
    </cofactor>
    <cofactor evidence="17">
        <name>Mn(2+)</name>
        <dbReference type="ChEBI" id="CHEBI:29035"/>
    </cofactor>
    <text evidence="17">Binds 2 divalent metal cations. Magnesium or manganese.</text>
</comment>
<dbReference type="Proteomes" id="UP000286934">
    <property type="component" value="Unassembled WGS sequence"/>
</dbReference>
<feature type="binding site" evidence="16">
    <location>
        <position position="73"/>
    </location>
    <ligand>
        <name>substrate</name>
    </ligand>
</feature>
<dbReference type="SMART" id="SM00479">
    <property type="entry name" value="EXOIII"/>
    <property type="match status" value="1"/>
</dbReference>
<dbReference type="Gene3D" id="3.30.420.10">
    <property type="entry name" value="Ribonuclease H-like superfamily/Ribonuclease H"/>
    <property type="match status" value="1"/>
</dbReference>
<evidence type="ECO:0000256" key="7">
    <source>
        <dbReference type="ARBA" id="ARBA00022722"/>
    </source>
</evidence>
<dbReference type="FunFam" id="3.30.420.10:FF:000012">
    <property type="entry name" value="DNA polymerase III subunit epsilon"/>
    <property type="match status" value="1"/>
</dbReference>
<keyword evidence="7 18" id="KW-0540">Nuclease</keyword>
<dbReference type="InterPro" id="IPR036397">
    <property type="entry name" value="RNaseH_sf"/>
</dbReference>
<dbReference type="GO" id="GO:0045004">
    <property type="term" value="P:DNA replication proofreading"/>
    <property type="evidence" value="ECO:0007669"/>
    <property type="project" value="TreeGrafter"/>
</dbReference>
<evidence type="ECO:0000256" key="6">
    <source>
        <dbReference type="ARBA" id="ARBA00022705"/>
    </source>
</evidence>
<dbReference type="NCBIfam" id="TIGR01406">
    <property type="entry name" value="dnaQ_proteo"/>
    <property type="match status" value="1"/>
</dbReference>
<dbReference type="Pfam" id="PF00929">
    <property type="entry name" value="RNase_T"/>
    <property type="match status" value="1"/>
</dbReference>
<protein>
    <recommendedName>
        <fullName evidence="3 18">DNA polymerase III subunit epsilon</fullName>
        <ecNumber evidence="2 18">2.7.7.7</ecNumber>
    </recommendedName>
</protein>
<evidence type="ECO:0000256" key="5">
    <source>
        <dbReference type="ARBA" id="ARBA00022695"/>
    </source>
</evidence>
<keyword evidence="12 18" id="KW-0239">DNA-directed DNA polymerase</keyword>
<feature type="binding site" evidence="17">
    <location>
        <position position="23"/>
    </location>
    <ligand>
        <name>a divalent metal cation</name>
        <dbReference type="ChEBI" id="CHEBI:60240"/>
        <label>1</label>
        <note>catalytic</note>
    </ligand>
</feature>
<dbReference type="GO" id="GO:0003677">
    <property type="term" value="F:DNA binding"/>
    <property type="evidence" value="ECO:0007669"/>
    <property type="project" value="InterPro"/>
</dbReference>
<dbReference type="PANTHER" id="PTHR30231">
    <property type="entry name" value="DNA POLYMERASE III SUBUNIT EPSILON"/>
    <property type="match status" value="1"/>
</dbReference>
<gene>
    <name evidence="18" type="primary">dnaQ</name>
    <name evidence="20" type="ORF">CWE13_00140</name>
</gene>
<keyword evidence="21" id="KW-1185">Reference proteome</keyword>